<dbReference type="EMBL" id="CAJVQB010030639">
    <property type="protein sequence ID" value="CAG8815833.1"/>
    <property type="molecule type" value="Genomic_DNA"/>
</dbReference>
<accession>A0ABN7W511</accession>
<comment type="caution">
    <text evidence="1">The sequence shown here is derived from an EMBL/GenBank/DDBJ whole genome shotgun (WGS) entry which is preliminary data.</text>
</comment>
<organism evidence="1 2">
    <name type="scientific">Gigaspora margarita</name>
    <dbReference type="NCBI Taxonomy" id="4874"/>
    <lineage>
        <taxon>Eukaryota</taxon>
        <taxon>Fungi</taxon>
        <taxon>Fungi incertae sedis</taxon>
        <taxon>Mucoromycota</taxon>
        <taxon>Glomeromycotina</taxon>
        <taxon>Glomeromycetes</taxon>
        <taxon>Diversisporales</taxon>
        <taxon>Gigasporaceae</taxon>
        <taxon>Gigaspora</taxon>
    </lineage>
</organism>
<name>A0ABN7W511_GIGMA</name>
<keyword evidence="2" id="KW-1185">Reference proteome</keyword>
<protein>
    <submittedName>
        <fullName evidence="1">23433_t:CDS:1</fullName>
    </submittedName>
</protein>
<reference evidence="1 2" key="1">
    <citation type="submission" date="2021-06" db="EMBL/GenBank/DDBJ databases">
        <authorList>
            <person name="Kallberg Y."/>
            <person name="Tangrot J."/>
            <person name="Rosling A."/>
        </authorList>
    </citation>
    <scope>NUCLEOTIDE SEQUENCE [LARGE SCALE GENOMIC DNA]</scope>
    <source>
        <strain evidence="1 2">120-4 pot B 10/14</strain>
    </source>
</reference>
<sequence>MANPEQEAVISYLFKQFDLPNIGVNVDLPIEVYSQLLHIPWPSILHSGSPPSNVNVL</sequence>
<gene>
    <name evidence="1" type="ORF">GMARGA_LOCUS26385</name>
</gene>
<evidence type="ECO:0000313" key="2">
    <source>
        <dbReference type="Proteomes" id="UP000789901"/>
    </source>
</evidence>
<dbReference type="Proteomes" id="UP000789901">
    <property type="component" value="Unassembled WGS sequence"/>
</dbReference>
<proteinExistence type="predicted"/>
<evidence type="ECO:0000313" key="1">
    <source>
        <dbReference type="EMBL" id="CAG8815833.1"/>
    </source>
</evidence>